<sequence>MIFLWALVLITKVVGMVVNNLSQASDDTDSTQVFTFEEQPLSNRQKFVVTLVVRKNVYISEDALSESIALAFEGLCLIPFGQYLGTRDYTPAGRQDLSIKVTESPSTAGALTTKYTMGALFLCFAQLMQAQRPQPLALYSAQCAFGLRDPGSSGISTLLGKVEFVPGVVEGSAISSSGNSASVPDISVVRRIKQRANAADAGASSTDPDQETISASSNATGWQGSLPLGNLTSDNRYTFNRRGTGAIIPLDPLLISILEALIDRASQPRNGPVNARIYTPQVGNYIVLSRPAPGITLNYPTVPGCFIELLKFLNAAPNRNIREGDWICIKNFQEVLQGTFTKKPGGNAGIAAPLTGEASGSVDVTRRNYQ</sequence>
<dbReference type="AlphaFoldDB" id="A0AA43QTR7"/>
<feature type="signal peptide" evidence="2">
    <location>
        <begin position="1"/>
        <end position="15"/>
    </location>
</feature>
<dbReference type="Proteomes" id="UP001161017">
    <property type="component" value="Unassembled WGS sequence"/>
</dbReference>
<protein>
    <submittedName>
        <fullName evidence="3">Uncharacterized protein</fullName>
    </submittedName>
</protein>
<reference evidence="3" key="1">
    <citation type="journal article" date="2023" name="Genome Biol. Evol.">
        <title>First Whole Genome Sequence and Flow Cytometry Genome Size Data for the Lichen-Forming Fungus Ramalina farinacea (Ascomycota).</title>
        <authorList>
            <person name="Llewellyn T."/>
            <person name="Mian S."/>
            <person name="Hill R."/>
            <person name="Leitch I.J."/>
            <person name="Gaya E."/>
        </authorList>
    </citation>
    <scope>NUCLEOTIDE SEQUENCE</scope>
    <source>
        <strain evidence="3">LIQ254RAFAR</strain>
    </source>
</reference>
<evidence type="ECO:0000313" key="4">
    <source>
        <dbReference type="Proteomes" id="UP001161017"/>
    </source>
</evidence>
<proteinExistence type="predicted"/>
<comment type="caution">
    <text evidence="3">The sequence shown here is derived from an EMBL/GenBank/DDBJ whole genome shotgun (WGS) entry which is preliminary data.</text>
</comment>
<evidence type="ECO:0000256" key="2">
    <source>
        <dbReference type="SAM" id="SignalP"/>
    </source>
</evidence>
<feature type="chain" id="PRO_5041346860" evidence="2">
    <location>
        <begin position="16"/>
        <end position="370"/>
    </location>
</feature>
<keyword evidence="2" id="KW-0732">Signal</keyword>
<gene>
    <name evidence="3" type="ORF">OHK93_002738</name>
</gene>
<accession>A0AA43QTR7</accession>
<evidence type="ECO:0000313" key="3">
    <source>
        <dbReference type="EMBL" id="MDI1491529.1"/>
    </source>
</evidence>
<feature type="compositionally biased region" description="Polar residues" evidence="1">
    <location>
        <begin position="203"/>
        <end position="221"/>
    </location>
</feature>
<name>A0AA43QTR7_9LECA</name>
<evidence type="ECO:0000256" key="1">
    <source>
        <dbReference type="SAM" id="MobiDB-lite"/>
    </source>
</evidence>
<dbReference type="EMBL" id="JAPUFD010000015">
    <property type="protein sequence ID" value="MDI1491529.1"/>
    <property type="molecule type" value="Genomic_DNA"/>
</dbReference>
<keyword evidence="4" id="KW-1185">Reference proteome</keyword>
<organism evidence="3 4">
    <name type="scientific">Ramalina farinacea</name>
    <dbReference type="NCBI Taxonomy" id="258253"/>
    <lineage>
        <taxon>Eukaryota</taxon>
        <taxon>Fungi</taxon>
        <taxon>Dikarya</taxon>
        <taxon>Ascomycota</taxon>
        <taxon>Pezizomycotina</taxon>
        <taxon>Lecanoromycetes</taxon>
        <taxon>OSLEUM clade</taxon>
        <taxon>Lecanoromycetidae</taxon>
        <taxon>Lecanorales</taxon>
        <taxon>Lecanorineae</taxon>
        <taxon>Ramalinaceae</taxon>
        <taxon>Ramalina</taxon>
    </lineage>
</organism>
<feature type="region of interest" description="Disordered" evidence="1">
    <location>
        <begin position="198"/>
        <end position="221"/>
    </location>
</feature>